<name>A0ABU3N4C4_9SPHN</name>
<gene>
    <name evidence="2" type="ORF">MZO42_11490</name>
</gene>
<protein>
    <submittedName>
        <fullName evidence="2">Uncharacterized protein</fullName>
    </submittedName>
</protein>
<accession>A0ABU3N4C4</accession>
<feature type="compositionally biased region" description="Low complexity" evidence="1">
    <location>
        <begin position="37"/>
        <end position="56"/>
    </location>
</feature>
<comment type="caution">
    <text evidence="2">The sequence shown here is derived from an EMBL/GenBank/DDBJ whole genome shotgun (WGS) entry which is preliminary data.</text>
</comment>
<feature type="region of interest" description="Disordered" evidence="1">
    <location>
        <begin position="33"/>
        <end position="56"/>
    </location>
</feature>
<organism evidence="2">
    <name type="scientific">Sphingomonas psychrotolerans</name>
    <dbReference type="NCBI Taxonomy" id="1327635"/>
    <lineage>
        <taxon>Bacteria</taxon>
        <taxon>Pseudomonadati</taxon>
        <taxon>Pseudomonadota</taxon>
        <taxon>Alphaproteobacteria</taxon>
        <taxon>Sphingomonadales</taxon>
        <taxon>Sphingomonadaceae</taxon>
        <taxon>Sphingomonas</taxon>
    </lineage>
</organism>
<proteinExistence type="predicted"/>
<evidence type="ECO:0000256" key="1">
    <source>
        <dbReference type="SAM" id="MobiDB-lite"/>
    </source>
</evidence>
<dbReference type="EMBL" id="JALMLT010000002">
    <property type="protein sequence ID" value="MDT8759322.1"/>
    <property type="molecule type" value="Genomic_DNA"/>
</dbReference>
<evidence type="ECO:0000313" key="2">
    <source>
        <dbReference type="EMBL" id="MDT8759322.1"/>
    </source>
</evidence>
<sequence length="56" mass="5663">MSGDIIIGEQAGIDDEAHPLCLAGLQRDLVEGKQATRRSAAGAPAGGSRTARSSSL</sequence>
<reference evidence="2" key="1">
    <citation type="submission" date="2022-04" db="EMBL/GenBank/DDBJ databases">
        <title>Tomato heritable bacteria conferring resistance against bacterial wilt.</title>
        <authorList>
            <person name="Yin J."/>
        </authorList>
    </citation>
    <scope>NUCLEOTIDE SEQUENCE</scope>
    <source>
        <strain evidence="2">Cra20</strain>
    </source>
</reference>